<dbReference type="Proteomes" id="UP000278733">
    <property type="component" value="Chromosome"/>
</dbReference>
<dbReference type="EMBL" id="LR134405">
    <property type="protein sequence ID" value="VEH67074.1"/>
    <property type="molecule type" value="Genomic_DNA"/>
</dbReference>
<dbReference type="KEGG" id="rpne:NCTC8284_02260"/>
<name>A0A448MPH9_9PAST</name>
<accession>A0A448MPH9</accession>
<sequence>MLILLQTLNEQNIISLGDYYFAKLIADKQQEDLPEPTKI</sequence>
<protein>
    <submittedName>
        <fullName evidence="1">Exodeoxyribonuclease V subunit alpha</fullName>
        <ecNumber evidence="1">3.1.11.5</ecNumber>
    </submittedName>
</protein>
<dbReference type="EC" id="3.1.11.5" evidence="1"/>
<dbReference type="GO" id="GO:0008854">
    <property type="term" value="F:exodeoxyribonuclease V activity"/>
    <property type="evidence" value="ECO:0007669"/>
    <property type="project" value="UniProtKB-EC"/>
</dbReference>
<evidence type="ECO:0000313" key="2">
    <source>
        <dbReference type="Proteomes" id="UP000278733"/>
    </source>
</evidence>
<proteinExistence type="predicted"/>
<organism evidence="1 2">
    <name type="scientific">Rodentibacter pneumotropicus</name>
    <dbReference type="NCBI Taxonomy" id="758"/>
    <lineage>
        <taxon>Bacteria</taxon>
        <taxon>Pseudomonadati</taxon>
        <taxon>Pseudomonadota</taxon>
        <taxon>Gammaproteobacteria</taxon>
        <taxon>Pasteurellales</taxon>
        <taxon>Pasteurellaceae</taxon>
        <taxon>Rodentibacter</taxon>
    </lineage>
</organism>
<dbReference type="AlphaFoldDB" id="A0A448MPH9"/>
<gene>
    <name evidence="1" type="primary">recD_2</name>
    <name evidence="1" type="ORF">NCTC8284_02260</name>
</gene>
<evidence type="ECO:0000313" key="1">
    <source>
        <dbReference type="EMBL" id="VEH67074.1"/>
    </source>
</evidence>
<reference evidence="1 2" key="1">
    <citation type="submission" date="2018-12" db="EMBL/GenBank/DDBJ databases">
        <authorList>
            <consortium name="Pathogen Informatics"/>
        </authorList>
    </citation>
    <scope>NUCLEOTIDE SEQUENCE [LARGE SCALE GENOMIC DNA]</scope>
    <source>
        <strain evidence="1 2">NCTC8284</strain>
    </source>
</reference>
<keyword evidence="1" id="KW-0378">Hydrolase</keyword>